<organism evidence="1">
    <name type="scientific">Thomasclavelia ramosa</name>
    <dbReference type="NCBI Taxonomy" id="1547"/>
    <lineage>
        <taxon>Bacteria</taxon>
        <taxon>Bacillati</taxon>
        <taxon>Bacillota</taxon>
        <taxon>Erysipelotrichia</taxon>
        <taxon>Erysipelotrichales</taxon>
        <taxon>Coprobacillaceae</taxon>
        <taxon>Thomasclavelia</taxon>
    </lineage>
</organism>
<gene>
    <name evidence="1" type="ORF">CRLFYP8_02443</name>
</gene>
<accession>A0A6N3AEV5</accession>
<proteinExistence type="predicted"/>
<protein>
    <submittedName>
        <fullName evidence="1">Uncharacterized protein</fullName>
    </submittedName>
</protein>
<name>A0A6N3AEV5_9FIRM</name>
<evidence type="ECO:0000313" key="1">
    <source>
        <dbReference type="EMBL" id="VYT89273.1"/>
    </source>
</evidence>
<dbReference type="AlphaFoldDB" id="A0A6N3AEV5"/>
<reference evidence="1" key="1">
    <citation type="submission" date="2019-11" db="EMBL/GenBank/DDBJ databases">
        <authorList>
            <person name="Feng L."/>
        </authorList>
    </citation>
    <scope>NUCLEOTIDE SEQUENCE</scope>
    <source>
        <strain evidence="1">CramosumLFYP8</strain>
    </source>
</reference>
<dbReference type="EMBL" id="CACRTL010000019">
    <property type="protein sequence ID" value="VYT89273.1"/>
    <property type="molecule type" value="Genomic_DNA"/>
</dbReference>
<dbReference type="RefSeq" id="WP_156635474.1">
    <property type="nucleotide sequence ID" value="NZ_CACRTL010000019.1"/>
</dbReference>
<sequence length="107" mass="12388">MGIWIRSQDKCRLIECTRFGVSSWFDGTCNVLGYNCNGDCILGEYESEEKAIKVLDMIQKHIKSNKSEFWNRSYDEEWGGSIVTHSNNVFQMPRDIIVIDDDEEAEV</sequence>